<keyword evidence="2" id="KW-1185">Reference proteome</keyword>
<keyword evidence="1" id="KW-0812">Transmembrane</keyword>
<evidence type="ECO:0000313" key="1">
    <source>
        <dbReference type="EMBL" id="KAJ9071134.1"/>
    </source>
</evidence>
<sequence>MPPNMSTIRQLSFSDAVWLLSTFLSGTGWLFVTAGAAGLALPTFIWMYILFTLMTILMVIYVVRTRQFPAYRLQLVFMLSVVIMLLGTTIRVVENQNTNFLTLIFIGAVVQIVVMLFWILLIGSEPGTLAYYLSGQSDALVGAFIPQVGGPYGATTAGDLYFGVNPASTSTHLRHHISGITAPDHVLRVRAHYPYEATSPEEVSFVKHEVMEVLNNQGNWWKVLKADGRIGMAPSNYLAIVM</sequence>
<keyword evidence="1" id="KW-0472">Membrane</keyword>
<proteinExistence type="predicted"/>
<dbReference type="Proteomes" id="UP001165960">
    <property type="component" value="Unassembled WGS sequence"/>
</dbReference>
<dbReference type="EMBL" id="QTSX02003551">
    <property type="protein sequence ID" value="KAJ9071134.1"/>
    <property type="molecule type" value="Genomic_DNA"/>
</dbReference>
<protein>
    <submittedName>
        <fullName evidence="1">Transmembrane osmosensor, variant 3</fullName>
    </submittedName>
</protein>
<organism evidence="1 2">
    <name type="scientific">Entomophthora muscae</name>
    <dbReference type="NCBI Taxonomy" id="34485"/>
    <lineage>
        <taxon>Eukaryota</taxon>
        <taxon>Fungi</taxon>
        <taxon>Fungi incertae sedis</taxon>
        <taxon>Zoopagomycota</taxon>
        <taxon>Entomophthoromycotina</taxon>
        <taxon>Entomophthoromycetes</taxon>
        <taxon>Entomophthorales</taxon>
        <taxon>Entomophthoraceae</taxon>
        <taxon>Entomophthora</taxon>
    </lineage>
</organism>
<evidence type="ECO:0000313" key="2">
    <source>
        <dbReference type="Proteomes" id="UP001165960"/>
    </source>
</evidence>
<name>A0ACC2T901_9FUNG</name>
<reference evidence="1" key="1">
    <citation type="submission" date="2022-04" db="EMBL/GenBank/DDBJ databases">
        <title>Genome of the entomopathogenic fungus Entomophthora muscae.</title>
        <authorList>
            <person name="Elya C."/>
            <person name="Lovett B.R."/>
            <person name="Lee E."/>
            <person name="Macias A.M."/>
            <person name="Hajek A.E."/>
            <person name="De Bivort B.L."/>
            <person name="Kasson M.T."/>
            <person name="De Fine Licht H.H."/>
            <person name="Stajich J.E."/>
        </authorList>
    </citation>
    <scope>NUCLEOTIDE SEQUENCE</scope>
    <source>
        <strain evidence="1">Berkeley</strain>
    </source>
</reference>
<gene>
    <name evidence="1" type="primary">SHO1_1</name>
    <name evidence="1" type="ORF">DSO57_1000143</name>
</gene>
<comment type="caution">
    <text evidence="1">The sequence shown here is derived from an EMBL/GenBank/DDBJ whole genome shotgun (WGS) entry which is preliminary data.</text>
</comment>
<accession>A0ACC2T901</accession>